<organism evidence="4 5">
    <name type="scientific">Candidatus Dojkabacteria bacterium</name>
    <dbReference type="NCBI Taxonomy" id="2099670"/>
    <lineage>
        <taxon>Bacteria</taxon>
        <taxon>Candidatus Dojkabacteria</taxon>
    </lineage>
</organism>
<feature type="transmembrane region" description="Helical" evidence="2">
    <location>
        <begin position="40"/>
        <end position="66"/>
    </location>
</feature>
<proteinExistence type="inferred from homology"/>
<accession>A0A955L6W5</accession>
<dbReference type="GO" id="GO:0016780">
    <property type="term" value="F:phosphotransferase activity, for other substituted phosphate groups"/>
    <property type="evidence" value="ECO:0007669"/>
    <property type="project" value="TreeGrafter"/>
</dbReference>
<gene>
    <name evidence="4" type="ORF">KC717_00160</name>
</gene>
<dbReference type="AlphaFoldDB" id="A0A955L6W5"/>
<evidence type="ECO:0000256" key="2">
    <source>
        <dbReference type="SAM" id="Phobius"/>
    </source>
</evidence>
<evidence type="ECO:0000313" key="4">
    <source>
        <dbReference type="EMBL" id="MCA9385039.1"/>
    </source>
</evidence>
<dbReference type="Pfam" id="PF02397">
    <property type="entry name" value="Bac_transf"/>
    <property type="match status" value="1"/>
</dbReference>
<dbReference type="InterPro" id="IPR003362">
    <property type="entry name" value="Bact_transf"/>
</dbReference>
<reference evidence="4" key="1">
    <citation type="submission" date="2020-04" db="EMBL/GenBank/DDBJ databases">
        <authorList>
            <person name="Zhang T."/>
        </authorList>
    </citation>
    <scope>NUCLEOTIDE SEQUENCE</scope>
    <source>
        <strain evidence="4">HKST-UBA11</strain>
    </source>
</reference>
<evidence type="ECO:0000256" key="1">
    <source>
        <dbReference type="ARBA" id="ARBA00006464"/>
    </source>
</evidence>
<keyword evidence="4" id="KW-0808">Transferase</keyword>
<dbReference type="Proteomes" id="UP000754563">
    <property type="component" value="Unassembled WGS sequence"/>
</dbReference>
<dbReference type="EMBL" id="JAGQLH010000001">
    <property type="protein sequence ID" value="MCA9385039.1"/>
    <property type="molecule type" value="Genomic_DNA"/>
</dbReference>
<evidence type="ECO:0000313" key="5">
    <source>
        <dbReference type="Proteomes" id="UP000754563"/>
    </source>
</evidence>
<comment type="caution">
    <text evidence="4">The sequence shown here is derived from an EMBL/GenBank/DDBJ whole genome shotgun (WGS) entry which is preliminary data.</text>
</comment>
<keyword evidence="2" id="KW-1133">Transmembrane helix</keyword>
<keyword evidence="2" id="KW-0472">Membrane</keyword>
<dbReference type="PANTHER" id="PTHR30576:SF0">
    <property type="entry name" value="UNDECAPRENYL-PHOSPHATE N-ACETYLGALACTOSAMINYL 1-PHOSPHATE TRANSFERASE-RELATED"/>
    <property type="match status" value="1"/>
</dbReference>
<evidence type="ECO:0000259" key="3">
    <source>
        <dbReference type="Pfam" id="PF02397"/>
    </source>
</evidence>
<sequence length="239" mass="27001">MSSNECTAHIQKPDITPYINTGPEFLTPEQKRRRELYIRVCDITIASSALFLLSPLMAAIATGIAIESKLTQQEDAPILHTKPSRTKGSRIFTMYKFRSMRPKEGHSALDLFSQPPDKNQDRVTRIGGFLRRYSLDELPQLWNVIKGEMSLVGPRTEDPDEMNFITDSFLRDNIASLRFGRRPGLTGHQQIDPMVGRKNGTVDEHAMVDIQHPNPPTLREYFGVLLKTIPAVIRGTGAW</sequence>
<dbReference type="PANTHER" id="PTHR30576">
    <property type="entry name" value="COLANIC BIOSYNTHESIS UDP-GLUCOSE LIPID CARRIER TRANSFERASE"/>
    <property type="match status" value="1"/>
</dbReference>
<reference evidence="4" key="2">
    <citation type="journal article" date="2021" name="Microbiome">
        <title>Successional dynamics and alternative stable states in a saline activated sludge microbial community over 9 years.</title>
        <authorList>
            <person name="Wang Y."/>
            <person name="Ye J."/>
            <person name="Ju F."/>
            <person name="Liu L."/>
            <person name="Boyd J.A."/>
            <person name="Deng Y."/>
            <person name="Parks D.H."/>
            <person name="Jiang X."/>
            <person name="Yin X."/>
            <person name="Woodcroft B.J."/>
            <person name="Tyson G.W."/>
            <person name="Hugenholtz P."/>
            <person name="Polz M.F."/>
            <person name="Zhang T."/>
        </authorList>
    </citation>
    <scope>NUCLEOTIDE SEQUENCE</scope>
    <source>
        <strain evidence="4">HKST-UBA11</strain>
    </source>
</reference>
<protein>
    <submittedName>
        <fullName evidence="4">Sugar transferase</fullName>
    </submittedName>
</protein>
<name>A0A955L6W5_9BACT</name>
<feature type="domain" description="Bacterial sugar transferase" evidence="3">
    <location>
        <begin position="39"/>
        <end position="233"/>
    </location>
</feature>
<keyword evidence="2" id="KW-0812">Transmembrane</keyword>
<comment type="similarity">
    <text evidence="1">Belongs to the bacterial sugar transferase family.</text>
</comment>